<dbReference type="Proteomes" id="UP000472265">
    <property type="component" value="Chromosome 5"/>
</dbReference>
<evidence type="ECO:0000259" key="11">
    <source>
        <dbReference type="PROSITE" id="PS50067"/>
    </source>
</evidence>
<protein>
    <recommendedName>
        <fullName evidence="9">Kinesin-like protein</fullName>
    </recommendedName>
</protein>
<dbReference type="PROSITE" id="PS00411">
    <property type="entry name" value="KINESIN_MOTOR_1"/>
    <property type="match status" value="1"/>
</dbReference>
<sequence>MTLCLYESHPLTSHPNSHLFTSVGVHRAAHLSGLTMEDYPILGIRSMEDRTRLFNLVQMLKTIDLETNAKQDIMEELSINNSHARFSTRFALSRRPKPRPATAASRKFSDQPVGRKDTKEVSRKEMSTNIASEHTAKATPVYESKTAAGYNYGLPLSSPLAPNKKQPGAQRISVCVRKRPLTCTERRAGEADVVTALSGECVIVHESKEAVDLTEYILQHRFYFDQVFGEESSNEEVYRRTAYPLVQHMLNGGKATCFAYGQTGAGKTHTMLGSSPGRPGLYALAVRDIFAHLSTTHTRSPLLVYVSFFEIYCGQLYDLLDHRKRLFAREDGQKVVHIAGLRDVRVDSVSSLLEVISQGTEERTQGMSGVNPLSSRSHALLQIQLRRLNQQIAGRMWFVDLAGSERASDTKEPDRQSRMEGAEINQSLLALKECIRSLDQEQSHTPFRQSKLTQVLKDSFVGDSMTCMIANISPGHLATEHTLNTLRYADRVKELRGQGGLRGGRRGKTIPSPKRNLSNSNSSSGANSSTATRGKSPPKKPKLGRQREVFGPSTPTSRVATGGSILCSTPKNSRWGEETSAKGGKEIGLEQITPIRGMLGTAEKGEKREKACGRVAADEQLHLWEAQRESVFYRRETANQPSTLHGVREGERRSIERRIQVESSRDTYSEAERQRERDLQKVDGRDKDRERHLRQYHQQLQQFMPSSASSAFSSSNQASLS</sequence>
<keyword evidence="3 8" id="KW-0547">Nucleotide-binding</keyword>
<comment type="similarity">
    <text evidence="7">Belongs to the TRAFAC class myosin-kinesin ATPase superfamily. Kinesin family. KIN-13 subfamily.</text>
</comment>
<evidence type="ECO:0000256" key="10">
    <source>
        <dbReference type="SAM" id="MobiDB-lite"/>
    </source>
</evidence>
<evidence type="ECO:0000313" key="12">
    <source>
        <dbReference type="Ensembl" id="ENSSAUP00010028479.1"/>
    </source>
</evidence>
<evidence type="ECO:0000256" key="6">
    <source>
        <dbReference type="ARBA" id="ARBA00023212"/>
    </source>
</evidence>
<organism evidence="12 13">
    <name type="scientific">Sparus aurata</name>
    <name type="common">Gilthead sea bream</name>
    <dbReference type="NCBI Taxonomy" id="8175"/>
    <lineage>
        <taxon>Eukaryota</taxon>
        <taxon>Metazoa</taxon>
        <taxon>Chordata</taxon>
        <taxon>Craniata</taxon>
        <taxon>Vertebrata</taxon>
        <taxon>Euteleostomi</taxon>
        <taxon>Actinopterygii</taxon>
        <taxon>Neopterygii</taxon>
        <taxon>Teleostei</taxon>
        <taxon>Neoteleostei</taxon>
        <taxon>Acanthomorphata</taxon>
        <taxon>Eupercaria</taxon>
        <taxon>Spariformes</taxon>
        <taxon>Sparidae</taxon>
        <taxon>Sparus</taxon>
    </lineage>
</organism>
<feature type="compositionally biased region" description="Basic and acidic residues" evidence="10">
    <location>
        <begin position="574"/>
        <end position="585"/>
    </location>
</feature>
<dbReference type="InterPro" id="IPR001752">
    <property type="entry name" value="Kinesin_motor_dom"/>
</dbReference>
<dbReference type="InterPro" id="IPR027640">
    <property type="entry name" value="Kinesin-like_fam"/>
</dbReference>
<accession>A0A671VQI6</accession>
<gene>
    <name evidence="12" type="primary">LOC115581165</name>
</gene>
<reference evidence="12" key="1">
    <citation type="submission" date="2021-04" db="EMBL/GenBank/DDBJ databases">
        <authorList>
            <consortium name="Wellcome Sanger Institute Data Sharing"/>
        </authorList>
    </citation>
    <scope>NUCLEOTIDE SEQUENCE [LARGE SCALE GENOMIC DNA]</scope>
</reference>
<dbReference type="SMART" id="SM00129">
    <property type="entry name" value="KISc"/>
    <property type="match status" value="1"/>
</dbReference>
<feature type="compositionally biased region" description="Low complexity" evidence="10">
    <location>
        <begin position="696"/>
        <end position="721"/>
    </location>
</feature>
<dbReference type="GO" id="GO:0003777">
    <property type="term" value="F:microtubule motor activity"/>
    <property type="evidence" value="ECO:0007669"/>
    <property type="project" value="InterPro"/>
</dbReference>
<dbReference type="InterPro" id="IPR019821">
    <property type="entry name" value="Kinesin_motor_CS"/>
</dbReference>
<keyword evidence="2 9" id="KW-0493">Microtubule</keyword>
<dbReference type="Ensembl" id="ENSSAUT00010030028.1">
    <property type="protein sequence ID" value="ENSSAUP00010028479.1"/>
    <property type="gene ID" value="ENSSAUG00010012269.1"/>
</dbReference>
<feature type="region of interest" description="Disordered" evidence="10">
    <location>
        <begin position="92"/>
        <end position="127"/>
    </location>
</feature>
<evidence type="ECO:0000256" key="3">
    <source>
        <dbReference type="ARBA" id="ARBA00022741"/>
    </source>
</evidence>
<evidence type="ECO:0000256" key="1">
    <source>
        <dbReference type="ARBA" id="ARBA00004245"/>
    </source>
</evidence>
<keyword evidence="6" id="KW-0206">Cytoskeleton</keyword>
<feature type="compositionally biased region" description="Low complexity" evidence="10">
    <location>
        <begin position="516"/>
        <end position="529"/>
    </location>
</feature>
<reference evidence="12" key="2">
    <citation type="submission" date="2025-08" db="UniProtKB">
        <authorList>
            <consortium name="Ensembl"/>
        </authorList>
    </citation>
    <scope>IDENTIFICATION</scope>
</reference>
<evidence type="ECO:0000256" key="8">
    <source>
        <dbReference type="PROSITE-ProRule" id="PRU00283"/>
    </source>
</evidence>
<dbReference type="InterPro" id="IPR036961">
    <property type="entry name" value="Kinesin_motor_dom_sf"/>
</dbReference>
<evidence type="ECO:0000256" key="2">
    <source>
        <dbReference type="ARBA" id="ARBA00022701"/>
    </source>
</evidence>
<dbReference type="Gene3D" id="3.40.850.10">
    <property type="entry name" value="Kinesin motor domain"/>
    <property type="match status" value="1"/>
</dbReference>
<evidence type="ECO:0000256" key="5">
    <source>
        <dbReference type="ARBA" id="ARBA00023175"/>
    </source>
</evidence>
<feature type="domain" description="Kinesin motor" evidence="11">
    <location>
        <begin position="171"/>
        <end position="495"/>
    </location>
</feature>
<dbReference type="GO" id="GO:0007018">
    <property type="term" value="P:microtubule-based movement"/>
    <property type="evidence" value="ECO:0007669"/>
    <property type="project" value="InterPro"/>
</dbReference>
<feature type="compositionally biased region" description="Basic and acidic residues" evidence="10">
    <location>
        <begin position="661"/>
        <end position="693"/>
    </location>
</feature>
<feature type="region of interest" description="Disordered" evidence="10">
    <location>
        <begin position="496"/>
        <end position="585"/>
    </location>
</feature>
<dbReference type="Pfam" id="PF00225">
    <property type="entry name" value="Kinesin"/>
    <property type="match status" value="1"/>
</dbReference>
<feature type="region of interest" description="Disordered" evidence="10">
    <location>
        <begin position="661"/>
        <end position="721"/>
    </location>
</feature>
<dbReference type="PANTHER" id="PTHR47971">
    <property type="entry name" value="KINESIN-RELATED PROTEIN 6"/>
    <property type="match status" value="1"/>
</dbReference>
<keyword evidence="13" id="KW-1185">Reference proteome</keyword>
<reference evidence="12" key="3">
    <citation type="submission" date="2025-09" db="UniProtKB">
        <authorList>
            <consortium name="Ensembl"/>
        </authorList>
    </citation>
    <scope>IDENTIFICATION</scope>
</reference>
<dbReference type="OMA" id="EHINACK"/>
<dbReference type="GeneTree" id="ENSGT00940000154046"/>
<comment type="subcellular location">
    <subcellularLocation>
        <location evidence="1">Cytoplasm</location>
        <location evidence="1">Cytoskeleton</location>
    </subcellularLocation>
</comment>
<evidence type="ECO:0000256" key="9">
    <source>
        <dbReference type="RuleBase" id="RU000394"/>
    </source>
</evidence>
<evidence type="ECO:0000313" key="13">
    <source>
        <dbReference type="Proteomes" id="UP000472265"/>
    </source>
</evidence>
<dbReference type="GO" id="GO:0008017">
    <property type="term" value="F:microtubule binding"/>
    <property type="evidence" value="ECO:0007669"/>
    <property type="project" value="InterPro"/>
</dbReference>
<dbReference type="PANTHER" id="PTHR47971:SF20">
    <property type="entry name" value="KINESIN-LIKE PROTEIN KIF24"/>
    <property type="match status" value="1"/>
</dbReference>
<dbReference type="GO" id="GO:0005874">
    <property type="term" value="C:microtubule"/>
    <property type="evidence" value="ECO:0007669"/>
    <property type="project" value="UniProtKB-KW"/>
</dbReference>
<dbReference type="InterPro" id="IPR027417">
    <property type="entry name" value="P-loop_NTPase"/>
</dbReference>
<dbReference type="GO" id="GO:0005524">
    <property type="term" value="F:ATP binding"/>
    <property type="evidence" value="ECO:0007669"/>
    <property type="project" value="UniProtKB-UniRule"/>
</dbReference>
<keyword evidence="6" id="KW-0963">Cytoplasm</keyword>
<name>A0A671VQI6_SPAAU</name>
<dbReference type="AlphaFoldDB" id="A0A671VQI6"/>
<dbReference type="FunFam" id="3.40.850.10:FF:000012">
    <property type="entry name" value="Kinesin-like protein"/>
    <property type="match status" value="1"/>
</dbReference>
<feature type="binding site" evidence="8">
    <location>
        <begin position="261"/>
        <end position="268"/>
    </location>
    <ligand>
        <name>ATP</name>
        <dbReference type="ChEBI" id="CHEBI:30616"/>
    </ligand>
</feature>
<proteinExistence type="inferred from homology"/>
<dbReference type="GO" id="GO:0007019">
    <property type="term" value="P:microtubule depolymerization"/>
    <property type="evidence" value="ECO:0007669"/>
    <property type="project" value="TreeGrafter"/>
</dbReference>
<keyword evidence="5 8" id="KW-0505">Motor protein</keyword>
<keyword evidence="4 8" id="KW-0067">ATP-binding</keyword>
<dbReference type="PROSITE" id="PS50067">
    <property type="entry name" value="KINESIN_MOTOR_2"/>
    <property type="match status" value="1"/>
</dbReference>
<feature type="compositionally biased region" description="Basic and acidic residues" evidence="10">
    <location>
        <begin position="107"/>
        <end position="126"/>
    </location>
</feature>
<evidence type="ECO:0000256" key="7">
    <source>
        <dbReference type="ARBA" id="ARBA00061030"/>
    </source>
</evidence>
<dbReference type="PRINTS" id="PR00380">
    <property type="entry name" value="KINESINHEAVY"/>
</dbReference>
<evidence type="ECO:0000256" key="4">
    <source>
        <dbReference type="ARBA" id="ARBA00022840"/>
    </source>
</evidence>
<dbReference type="CDD" id="cd01367">
    <property type="entry name" value="KISc_KIF2_like"/>
    <property type="match status" value="1"/>
</dbReference>
<dbReference type="SUPFAM" id="SSF52540">
    <property type="entry name" value="P-loop containing nucleoside triphosphate hydrolases"/>
    <property type="match status" value="1"/>
</dbReference>